<feature type="region of interest" description="Disordered" evidence="1">
    <location>
        <begin position="1"/>
        <end position="20"/>
    </location>
</feature>
<evidence type="ECO:0000313" key="2">
    <source>
        <dbReference type="EMBL" id="GIY10568.1"/>
    </source>
</evidence>
<accession>A0AAV4QKI3</accession>
<evidence type="ECO:0000313" key="3">
    <source>
        <dbReference type="Proteomes" id="UP001054837"/>
    </source>
</evidence>
<reference evidence="2 3" key="1">
    <citation type="submission" date="2021-06" db="EMBL/GenBank/DDBJ databases">
        <title>Caerostris darwini draft genome.</title>
        <authorList>
            <person name="Kono N."/>
            <person name="Arakawa K."/>
        </authorList>
    </citation>
    <scope>NUCLEOTIDE SEQUENCE [LARGE SCALE GENOMIC DNA]</scope>
</reference>
<keyword evidence="3" id="KW-1185">Reference proteome</keyword>
<proteinExistence type="predicted"/>
<evidence type="ECO:0000256" key="1">
    <source>
        <dbReference type="SAM" id="MobiDB-lite"/>
    </source>
</evidence>
<organism evidence="2 3">
    <name type="scientific">Caerostris darwini</name>
    <dbReference type="NCBI Taxonomy" id="1538125"/>
    <lineage>
        <taxon>Eukaryota</taxon>
        <taxon>Metazoa</taxon>
        <taxon>Ecdysozoa</taxon>
        <taxon>Arthropoda</taxon>
        <taxon>Chelicerata</taxon>
        <taxon>Arachnida</taxon>
        <taxon>Araneae</taxon>
        <taxon>Araneomorphae</taxon>
        <taxon>Entelegynae</taxon>
        <taxon>Araneoidea</taxon>
        <taxon>Araneidae</taxon>
        <taxon>Caerostris</taxon>
    </lineage>
</organism>
<protein>
    <submittedName>
        <fullName evidence="2">Uncharacterized protein</fullName>
    </submittedName>
</protein>
<feature type="compositionally biased region" description="Polar residues" evidence="1">
    <location>
        <begin position="1"/>
        <end position="15"/>
    </location>
</feature>
<dbReference type="EMBL" id="BPLQ01004772">
    <property type="protein sequence ID" value="GIY10568.1"/>
    <property type="molecule type" value="Genomic_DNA"/>
</dbReference>
<dbReference type="Proteomes" id="UP001054837">
    <property type="component" value="Unassembled WGS sequence"/>
</dbReference>
<name>A0AAV4QKI3_9ARAC</name>
<sequence>MFFQQHSFLNSTPSPRGSEKLVAPRNICVRRKPVDCNSKVQAASLQKNLPAASLGGKVVSSRKKEAVCSKLMSSDFSREKYHLLTKFQQPAHLKCKEKKIHTYVPKCSSKFIFNLRMTLVKFGFFGNRINPQY</sequence>
<comment type="caution">
    <text evidence="2">The sequence shown here is derived from an EMBL/GenBank/DDBJ whole genome shotgun (WGS) entry which is preliminary data.</text>
</comment>
<gene>
    <name evidence="2" type="ORF">CDAR_91841</name>
</gene>
<dbReference type="AlphaFoldDB" id="A0AAV4QKI3"/>